<feature type="domain" description="NACHT" evidence="1">
    <location>
        <begin position="249"/>
        <end position="574"/>
    </location>
</feature>
<evidence type="ECO:0000313" key="3">
    <source>
        <dbReference type="Proteomes" id="UP000477722"/>
    </source>
</evidence>
<dbReference type="EMBL" id="JAAKZZ010000345">
    <property type="protein sequence ID" value="NGO71736.1"/>
    <property type="molecule type" value="Genomic_DNA"/>
</dbReference>
<dbReference type="Gene3D" id="3.40.50.300">
    <property type="entry name" value="P-loop containing nucleotide triphosphate hydrolases"/>
    <property type="match status" value="1"/>
</dbReference>
<dbReference type="InterPro" id="IPR027417">
    <property type="entry name" value="P-loop_NTPase"/>
</dbReference>
<dbReference type="PROSITE" id="PS50837">
    <property type="entry name" value="NACHT"/>
    <property type="match status" value="1"/>
</dbReference>
<accession>A0A6G4X2G5</accession>
<evidence type="ECO:0000259" key="1">
    <source>
        <dbReference type="PROSITE" id="PS50837"/>
    </source>
</evidence>
<keyword evidence="3" id="KW-1185">Reference proteome</keyword>
<dbReference type="PANTHER" id="PTHR46844">
    <property type="entry name" value="SLR5058 PROTEIN"/>
    <property type="match status" value="1"/>
</dbReference>
<reference evidence="2 3" key="1">
    <citation type="submission" date="2020-02" db="EMBL/GenBank/DDBJ databases">
        <title>Whole-genome analyses of novel actinobacteria.</title>
        <authorList>
            <person name="Sahin N."/>
            <person name="Tatar D."/>
        </authorList>
    </citation>
    <scope>NUCLEOTIDE SEQUENCE [LARGE SCALE GENOMIC DNA]</scope>
    <source>
        <strain evidence="2 3">SB3404</strain>
    </source>
</reference>
<protein>
    <submittedName>
        <fullName evidence="2">NACHT domain-containing protein</fullName>
    </submittedName>
</protein>
<organism evidence="2 3">
    <name type="scientific">Streptomyces boncukensis</name>
    <dbReference type="NCBI Taxonomy" id="2711219"/>
    <lineage>
        <taxon>Bacteria</taxon>
        <taxon>Bacillati</taxon>
        <taxon>Actinomycetota</taxon>
        <taxon>Actinomycetes</taxon>
        <taxon>Kitasatosporales</taxon>
        <taxon>Streptomycetaceae</taxon>
        <taxon>Streptomyces</taxon>
    </lineage>
</organism>
<evidence type="ECO:0000313" key="2">
    <source>
        <dbReference type="EMBL" id="NGO71736.1"/>
    </source>
</evidence>
<dbReference type="InterPro" id="IPR007111">
    <property type="entry name" value="NACHT_NTPase"/>
</dbReference>
<dbReference type="Pfam" id="PF22733">
    <property type="entry name" value="NNH1"/>
    <property type="match status" value="1"/>
</dbReference>
<dbReference type="PANTHER" id="PTHR46844:SF1">
    <property type="entry name" value="SLR5058 PROTEIN"/>
    <property type="match status" value="1"/>
</dbReference>
<dbReference type="RefSeq" id="WP_165301364.1">
    <property type="nucleotide sequence ID" value="NZ_JAAKZZ010000345.1"/>
</dbReference>
<proteinExistence type="predicted"/>
<dbReference type="Proteomes" id="UP000477722">
    <property type="component" value="Unassembled WGS sequence"/>
</dbReference>
<comment type="caution">
    <text evidence="2">The sequence shown here is derived from an EMBL/GenBank/DDBJ whole genome shotgun (WGS) entry which is preliminary data.</text>
</comment>
<name>A0A6G4X2G5_9ACTN</name>
<dbReference type="SUPFAM" id="SSF52540">
    <property type="entry name" value="P-loop containing nucleoside triphosphate hydrolases"/>
    <property type="match status" value="1"/>
</dbReference>
<gene>
    <name evidence="2" type="ORF">G5C65_25970</name>
</gene>
<dbReference type="AlphaFoldDB" id="A0A6G4X2G5"/>
<dbReference type="InterPro" id="IPR054547">
    <property type="entry name" value="NNH1"/>
</dbReference>
<dbReference type="Pfam" id="PF05729">
    <property type="entry name" value="NACHT"/>
    <property type="match status" value="1"/>
</dbReference>
<sequence length="826" mass="90646">MEPSTAAARLATSALAPLVRKLFTPEGPGAGLAGDPVRMSRRVSFRGEQRTLTERDLHRLAADIVRRAAESGGPAEAPDAETRREVTEALAAALHSLGDLDMDDIQAVRLGPEGLAARLACPSGLSEAAQDRLRPLLRLACTHIVEFFTRRTTFVPRTLVEQTRALERVAETADRLAARIPAPLARDLEFERGYAEHIARRHGELTIYGLDLQQAREWRLEAAYVSLQTAGDDGATAPVPADEALAGPHRVLLRGAAGSGKSTLVQWLAVTAATSGPGSRMGHLAGRVPFVLPLRRIVRQGGLPTPDEFLSAVRSSIAGEQPDGWANRVLRAGRGLLLVDGVDEIPQAEREAVRRWMRELLGDYPGNLWLVTARPSAVRESWLEGEDFAEFSLAPLSGSGVVEFVRRWHAAAHAGQEQATSLLDAIRRIPALGRLAVNPLMCGLLCALHRERRGFLPHGRKDLYEAALSMLLERRDVERGVADGLRLSKETQIQLLQKLAHWLLRNDRAELERPDAVGQLERALVNMAHVDAGPERVYRCLLERSGLLREPADGRVDFVHRTFQDYLAAKAAVEEGDFPLLTDNAHRDQWDDVLRMAVALARPAERARILEALVRTEQPRQLLLAASCLDQATELAPGVRERVLSGAARRLPLDGSVSRPELAAAGPVLLELLPGPEGLSPAECATAVVAASLIATDAALPVLARFRGHPSLNVRRQLAWAWFRFDTHAYAAQILAHLDASDLYFTAYSATHLDVLRALDRQSRVQLWWPASPEAVAEHLDARRVRHLWLPAHEAAGEQVDPDAWRAVFPELRTVSLSPHGPRERT</sequence>